<keyword evidence="1" id="KW-0472">Membrane</keyword>
<dbReference type="Proteomes" id="UP000886725">
    <property type="component" value="Unassembled WGS sequence"/>
</dbReference>
<feature type="transmembrane region" description="Helical" evidence="1">
    <location>
        <begin position="200"/>
        <end position="222"/>
    </location>
</feature>
<evidence type="ECO:0000313" key="3">
    <source>
        <dbReference type="Proteomes" id="UP000886725"/>
    </source>
</evidence>
<accession>A0A9D0YZE2</accession>
<reference evidence="2" key="1">
    <citation type="submission" date="2020-10" db="EMBL/GenBank/DDBJ databases">
        <authorList>
            <person name="Gilroy R."/>
        </authorList>
    </citation>
    <scope>NUCLEOTIDE SEQUENCE</scope>
    <source>
        <strain evidence="2">CHK165-10780</strain>
    </source>
</reference>
<proteinExistence type="predicted"/>
<reference evidence="2" key="2">
    <citation type="journal article" date="2021" name="PeerJ">
        <title>Extensive microbial diversity within the chicken gut microbiome revealed by metagenomics and culture.</title>
        <authorList>
            <person name="Gilroy R."/>
            <person name="Ravi A."/>
            <person name="Getino M."/>
            <person name="Pursley I."/>
            <person name="Horton D.L."/>
            <person name="Alikhan N.F."/>
            <person name="Baker D."/>
            <person name="Gharbi K."/>
            <person name="Hall N."/>
            <person name="Watson M."/>
            <person name="Adriaenssens E.M."/>
            <person name="Foster-Nyarko E."/>
            <person name="Jarju S."/>
            <person name="Secka A."/>
            <person name="Antonio M."/>
            <person name="Oren A."/>
            <person name="Chaudhuri R.R."/>
            <person name="La Ragione R."/>
            <person name="Hildebrand F."/>
            <person name="Pallen M.J."/>
        </authorList>
    </citation>
    <scope>NUCLEOTIDE SEQUENCE</scope>
    <source>
        <strain evidence="2">CHK165-10780</strain>
    </source>
</reference>
<organism evidence="2 3">
    <name type="scientific">Candidatus Faecenecus gallistercoris</name>
    <dbReference type="NCBI Taxonomy" id="2840793"/>
    <lineage>
        <taxon>Bacteria</taxon>
        <taxon>Bacillati</taxon>
        <taxon>Bacillota</taxon>
        <taxon>Bacillota incertae sedis</taxon>
        <taxon>Candidatus Faecenecus</taxon>
    </lineage>
</organism>
<dbReference type="AlphaFoldDB" id="A0A9D0YZE2"/>
<keyword evidence="1" id="KW-0812">Transmembrane</keyword>
<gene>
    <name evidence="2" type="ORF">IAC85_04195</name>
</gene>
<comment type="caution">
    <text evidence="2">The sequence shown here is derived from an EMBL/GenBank/DDBJ whole genome shotgun (WGS) entry which is preliminary data.</text>
</comment>
<evidence type="ECO:0000313" key="2">
    <source>
        <dbReference type="EMBL" id="HIQ64922.1"/>
    </source>
</evidence>
<keyword evidence="1" id="KW-1133">Transmembrane helix</keyword>
<dbReference type="EMBL" id="DVFU01000079">
    <property type="protein sequence ID" value="HIQ64922.1"/>
    <property type="molecule type" value="Genomic_DNA"/>
</dbReference>
<evidence type="ECO:0000256" key="1">
    <source>
        <dbReference type="SAM" id="Phobius"/>
    </source>
</evidence>
<sequence>MAKMDNKILLSDWLDDFTKNTVDRREILYGLSLAMQKENNNQNYILNFDPTQIAVNYTNNRQVLLHNTVHAFAPEAEEYKKIDIKMLATFAVGMYIEWPWRNGLLNAEVLGNNFDTYAYLLPSEDTDYFRRVLVNNEPLYYSDYRQKLEEQQKEQNQNGLASTGPKLVLANAAQTGVVQDVYDAPQQDEKTDSKAAFSTSAFLVVSFSVVCGLMMVLAYVLAM</sequence>
<name>A0A9D0YZE2_9FIRM</name>
<protein>
    <submittedName>
        <fullName evidence="2">Uncharacterized protein</fullName>
    </submittedName>
</protein>